<gene>
    <name evidence="1" type="ORF">NCTC8179_03035</name>
</gene>
<evidence type="ECO:0000313" key="1">
    <source>
        <dbReference type="EMBL" id="STK83205.1"/>
    </source>
</evidence>
<sequence>MPKISSVVSSCYHLFSEHQQLSNETTMTNSVSRRIVHKEYGISLKSVPVWLATAKLPLLYSMADIQEVTHLLLQGPQEWEAGAEPNTMP</sequence>
<accession>A0A376ZY16</accession>
<proteinExistence type="predicted"/>
<dbReference type="EMBL" id="UGEB01000001">
    <property type="protein sequence ID" value="STK83205.1"/>
    <property type="molecule type" value="Genomic_DNA"/>
</dbReference>
<dbReference type="AlphaFoldDB" id="A0A376ZY16"/>
<protein>
    <submittedName>
        <fullName evidence="1">PotB</fullName>
    </submittedName>
</protein>
<organism evidence="1 2">
    <name type="scientific">Escherichia coli</name>
    <dbReference type="NCBI Taxonomy" id="562"/>
    <lineage>
        <taxon>Bacteria</taxon>
        <taxon>Pseudomonadati</taxon>
        <taxon>Pseudomonadota</taxon>
        <taxon>Gammaproteobacteria</taxon>
        <taxon>Enterobacterales</taxon>
        <taxon>Enterobacteriaceae</taxon>
        <taxon>Escherichia</taxon>
    </lineage>
</organism>
<evidence type="ECO:0000313" key="2">
    <source>
        <dbReference type="Proteomes" id="UP000255543"/>
    </source>
</evidence>
<dbReference type="Proteomes" id="UP000255543">
    <property type="component" value="Unassembled WGS sequence"/>
</dbReference>
<name>A0A376ZY16_ECOLX</name>
<reference evidence="1 2" key="1">
    <citation type="submission" date="2018-06" db="EMBL/GenBank/DDBJ databases">
        <authorList>
            <consortium name="Pathogen Informatics"/>
            <person name="Doyle S."/>
        </authorList>
    </citation>
    <scope>NUCLEOTIDE SEQUENCE [LARGE SCALE GENOMIC DNA]</scope>
    <source>
        <strain evidence="1 2">NCTC8179</strain>
    </source>
</reference>